<evidence type="ECO:0000259" key="2">
    <source>
        <dbReference type="Pfam" id="PF24883"/>
    </source>
</evidence>
<evidence type="ECO:0000313" key="3">
    <source>
        <dbReference type="EMBL" id="PMD53070.1"/>
    </source>
</evidence>
<dbReference type="Proteomes" id="UP000235371">
    <property type="component" value="Unassembled WGS sequence"/>
</dbReference>
<protein>
    <recommendedName>
        <fullName evidence="2">Nephrocystin 3-like N-terminal domain-containing protein</fullName>
    </recommendedName>
</protein>
<accession>A0A2J6SQP0</accession>
<keyword evidence="1" id="KW-0677">Repeat</keyword>
<keyword evidence="4" id="KW-1185">Reference proteome</keyword>
<dbReference type="InParanoid" id="A0A2J6SQP0"/>
<proteinExistence type="predicted"/>
<evidence type="ECO:0000256" key="1">
    <source>
        <dbReference type="ARBA" id="ARBA00022737"/>
    </source>
</evidence>
<organism evidence="3 4">
    <name type="scientific">Hyaloscypha bicolor E</name>
    <dbReference type="NCBI Taxonomy" id="1095630"/>
    <lineage>
        <taxon>Eukaryota</taxon>
        <taxon>Fungi</taxon>
        <taxon>Dikarya</taxon>
        <taxon>Ascomycota</taxon>
        <taxon>Pezizomycotina</taxon>
        <taxon>Leotiomycetes</taxon>
        <taxon>Helotiales</taxon>
        <taxon>Hyaloscyphaceae</taxon>
        <taxon>Hyaloscypha</taxon>
        <taxon>Hyaloscypha bicolor</taxon>
    </lineage>
</organism>
<evidence type="ECO:0000313" key="4">
    <source>
        <dbReference type="Proteomes" id="UP000235371"/>
    </source>
</evidence>
<feature type="domain" description="Nephrocystin 3-like N-terminal" evidence="2">
    <location>
        <begin position="236"/>
        <end position="271"/>
    </location>
</feature>
<dbReference type="InterPro" id="IPR056884">
    <property type="entry name" value="NPHP3-like_N"/>
</dbReference>
<dbReference type="PANTHER" id="PTHR10039:SF16">
    <property type="entry name" value="GPI INOSITOL-DEACYLASE"/>
    <property type="match status" value="1"/>
</dbReference>
<dbReference type="Pfam" id="PF24883">
    <property type="entry name" value="NPHP3_N"/>
    <property type="match status" value="1"/>
</dbReference>
<reference evidence="3 4" key="1">
    <citation type="submission" date="2016-04" db="EMBL/GenBank/DDBJ databases">
        <title>A degradative enzymes factory behind the ericoid mycorrhizal symbiosis.</title>
        <authorList>
            <consortium name="DOE Joint Genome Institute"/>
            <person name="Martino E."/>
            <person name="Morin E."/>
            <person name="Grelet G."/>
            <person name="Kuo A."/>
            <person name="Kohler A."/>
            <person name="Daghino S."/>
            <person name="Barry K."/>
            <person name="Choi C."/>
            <person name="Cichocki N."/>
            <person name="Clum A."/>
            <person name="Copeland A."/>
            <person name="Hainaut M."/>
            <person name="Haridas S."/>
            <person name="Labutti K."/>
            <person name="Lindquist E."/>
            <person name="Lipzen A."/>
            <person name="Khouja H.-R."/>
            <person name="Murat C."/>
            <person name="Ohm R."/>
            <person name="Olson A."/>
            <person name="Spatafora J."/>
            <person name="Veneault-Fourrey C."/>
            <person name="Henrissat B."/>
            <person name="Grigoriev I."/>
            <person name="Martin F."/>
            <person name="Perotto S."/>
        </authorList>
    </citation>
    <scope>NUCLEOTIDE SEQUENCE [LARGE SCALE GENOMIC DNA]</scope>
    <source>
        <strain evidence="3 4">E</strain>
    </source>
</reference>
<gene>
    <name evidence="3" type="ORF">K444DRAFT_197810</name>
</gene>
<dbReference type="AlphaFoldDB" id="A0A2J6SQP0"/>
<dbReference type="GeneID" id="36579065"/>
<dbReference type="PANTHER" id="PTHR10039">
    <property type="entry name" value="AMELOGENIN"/>
    <property type="match status" value="1"/>
</dbReference>
<sequence length="277" mass="31697">MEPLSAMGLAASIIAIIQITQTVLKKVGPSAHNKHDLNRLLSLASGFKGVYESLEYSLTYSEHDESRAALLKSLEQPARECKLVLQCIREHLENTNFVRQYIIGSHFDDKFKRCIERLKDERDLFEVILQVDQHAMMREIKKFSRKTGEILILVQNTEDQMESLAKSSREQREEARAYFSRAEATLEEVHTTFMAQKMEQEEAQKDATRESLIGWLSNTNPLSDHSMNQKMRESTTGNWFIKGDAYKKWLCDPGSVLWLSGSTGCGKSVLWYHSSSV</sequence>
<dbReference type="RefSeq" id="XP_024729974.1">
    <property type="nucleotide sequence ID" value="XM_024870983.1"/>
</dbReference>
<dbReference type="OrthoDB" id="194358at2759"/>
<name>A0A2J6SQP0_9HELO</name>
<dbReference type="EMBL" id="KZ613895">
    <property type="protein sequence ID" value="PMD53070.1"/>
    <property type="molecule type" value="Genomic_DNA"/>
</dbReference>